<gene>
    <name evidence="13" type="ORF">GJ700_07755</name>
</gene>
<keyword evidence="6 11" id="KW-0732">Signal</keyword>
<feature type="signal peptide" evidence="11">
    <location>
        <begin position="1"/>
        <end position="18"/>
    </location>
</feature>
<dbReference type="EMBL" id="WKJJ01000004">
    <property type="protein sequence ID" value="MRV71618.1"/>
    <property type="molecule type" value="Genomic_DNA"/>
</dbReference>
<comment type="caution">
    <text evidence="13">The sequence shown here is derived from an EMBL/GenBank/DDBJ whole genome shotgun (WGS) entry which is preliminary data.</text>
</comment>
<dbReference type="RefSeq" id="WP_154372302.1">
    <property type="nucleotide sequence ID" value="NZ_WKJJ01000004.1"/>
</dbReference>
<evidence type="ECO:0000256" key="9">
    <source>
        <dbReference type="ARBA" id="ARBA00023136"/>
    </source>
</evidence>
<dbReference type="InterPro" id="IPR001702">
    <property type="entry name" value="Porin_Gram-ve"/>
</dbReference>
<keyword evidence="10" id="KW-0998">Cell outer membrane</keyword>
<evidence type="ECO:0000256" key="1">
    <source>
        <dbReference type="ARBA" id="ARBA00004571"/>
    </source>
</evidence>
<dbReference type="InterPro" id="IPR050298">
    <property type="entry name" value="Gram-neg_bact_OMP"/>
</dbReference>
<feature type="chain" id="PRO_5031131190" evidence="11">
    <location>
        <begin position="19"/>
        <end position="349"/>
    </location>
</feature>
<evidence type="ECO:0000256" key="3">
    <source>
        <dbReference type="ARBA" id="ARBA00022448"/>
    </source>
</evidence>
<keyword evidence="9" id="KW-0472">Membrane</keyword>
<feature type="domain" description="Porin" evidence="12">
    <location>
        <begin position="6"/>
        <end position="322"/>
    </location>
</feature>
<dbReference type="AlphaFoldDB" id="A0A7X2ILF3"/>
<sequence length="349" mass="36260">MKRIIALAALCAAGSSAASDIAFYGVMDVGISQDRGGINGVSTRVTSGMATQSRWGFKGSEDLGDGLSAFFVIEGGIHADTGVPTQNGTLFGRTSIVGLRGKAGAVSVGLQDTPLFTTLNTVIDPLRNGIGRSNNLMPPGGFRAGNSILYRSNSWNGFSGDAMVVAGEAAGNSSIGRQFGGSFGYSNGPLNVRLALHNRSNVTATAPDAPSARNWLLGANVDWQVVKLYAGYGVNRGPNSSPLNSAGAPFGGVAPVASSSSNDVLVGVSVPRGAWTYIATVVHKDDRTRFDQDALQTALYAAYAFSRRTDVYAAHVLIHNRNGAGHTAGNSEEPGTGNRQLAIGLRHRF</sequence>
<organism evidence="13 14">
    <name type="scientific">Pseudoduganella rivuli</name>
    <dbReference type="NCBI Taxonomy" id="2666085"/>
    <lineage>
        <taxon>Bacteria</taxon>
        <taxon>Pseudomonadati</taxon>
        <taxon>Pseudomonadota</taxon>
        <taxon>Betaproteobacteria</taxon>
        <taxon>Burkholderiales</taxon>
        <taxon>Oxalobacteraceae</taxon>
        <taxon>Telluria group</taxon>
        <taxon>Pseudoduganella</taxon>
    </lineage>
</organism>
<name>A0A7X2ILF3_9BURK</name>
<evidence type="ECO:0000256" key="2">
    <source>
        <dbReference type="ARBA" id="ARBA00011233"/>
    </source>
</evidence>
<dbReference type="InterPro" id="IPR023614">
    <property type="entry name" value="Porin_dom_sf"/>
</dbReference>
<dbReference type="PANTHER" id="PTHR34501">
    <property type="entry name" value="PROTEIN YDDL-RELATED"/>
    <property type="match status" value="1"/>
</dbReference>
<dbReference type="GO" id="GO:0009279">
    <property type="term" value="C:cell outer membrane"/>
    <property type="evidence" value="ECO:0007669"/>
    <property type="project" value="UniProtKB-SubCell"/>
</dbReference>
<proteinExistence type="predicted"/>
<evidence type="ECO:0000256" key="10">
    <source>
        <dbReference type="ARBA" id="ARBA00023237"/>
    </source>
</evidence>
<dbReference type="PRINTS" id="PR00184">
    <property type="entry name" value="NEISSPPORIN"/>
</dbReference>
<protein>
    <submittedName>
        <fullName evidence="13">Porin</fullName>
    </submittedName>
</protein>
<comment type="subcellular location">
    <subcellularLocation>
        <location evidence="1">Cell outer membrane</location>
        <topology evidence="1">Multi-pass membrane protein</topology>
    </subcellularLocation>
</comment>
<dbReference type="PANTHER" id="PTHR34501:SF9">
    <property type="entry name" value="MAJOR OUTER MEMBRANE PROTEIN P.IA"/>
    <property type="match status" value="1"/>
</dbReference>
<keyword evidence="14" id="KW-1185">Reference proteome</keyword>
<dbReference type="GO" id="GO:0034220">
    <property type="term" value="P:monoatomic ion transmembrane transport"/>
    <property type="evidence" value="ECO:0007669"/>
    <property type="project" value="InterPro"/>
</dbReference>
<dbReference type="PRINTS" id="PR00182">
    <property type="entry name" value="ECOLNEIPORIN"/>
</dbReference>
<accession>A0A7X2ILF3</accession>
<evidence type="ECO:0000256" key="6">
    <source>
        <dbReference type="ARBA" id="ARBA00022729"/>
    </source>
</evidence>
<reference evidence="13 14" key="1">
    <citation type="submission" date="2019-11" db="EMBL/GenBank/DDBJ databases">
        <title>Novel species isolated from a subtropical stream in China.</title>
        <authorList>
            <person name="Lu H."/>
        </authorList>
    </citation>
    <scope>NUCLEOTIDE SEQUENCE [LARGE SCALE GENOMIC DNA]</scope>
    <source>
        <strain evidence="13 14">FT92W</strain>
    </source>
</reference>
<keyword evidence="4" id="KW-1134">Transmembrane beta strand</keyword>
<evidence type="ECO:0000259" key="12">
    <source>
        <dbReference type="Pfam" id="PF13609"/>
    </source>
</evidence>
<evidence type="ECO:0000256" key="8">
    <source>
        <dbReference type="ARBA" id="ARBA00023114"/>
    </source>
</evidence>
<dbReference type="Gene3D" id="2.40.160.10">
    <property type="entry name" value="Porin"/>
    <property type="match status" value="1"/>
</dbReference>
<keyword evidence="3" id="KW-0813">Transport</keyword>
<evidence type="ECO:0000256" key="4">
    <source>
        <dbReference type="ARBA" id="ARBA00022452"/>
    </source>
</evidence>
<dbReference type="SUPFAM" id="SSF56935">
    <property type="entry name" value="Porins"/>
    <property type="match status" value="1"/>
</dbReference>
<dbReference type="Pfam" id="PF13609">
    <property type="entry name" value="Porin_4"/>
    <property type="match status" value="1"/>
</dbReference>
<dbReference type="GO" id="GO:0046930">
    <property type="term" value="C:pore complex"/>
    <property type="evidence" value="ECO:0007669"/>
    <property type="project" value="UniProtKB-KW"/>
</dbReference>
<evidence type="ECO:0000256" key="5">
    <source>
        <dbReference type="ARBA" id="ARBA00022692"/>
    </source>
</evidence>
<evidence type="ECO:0000256" key="7">
    <source>
        <dbReference type="ARBA" id="ARBA00023065"/>
    </source>
</evidence>
<dbReference type="GO" id="GO:0015288">
    <property type="term" value="F:porin activity"/>
    <property type="evidence" value="ECO:0007669"/>
    <property type="project" value="UniProtKB-KW"/>
</dbReference>
<keyword evidence="5" id="KW-0812">Transmembrane</keyword>
<keyword evidence="8" id="KW-0626">Porin</keyword>
<evidence type="ECO:0000256" key="11">
    <source>
        <dbReference type="SAM" id="SignalP"/>
    </source>
</evidence>
<dbReference type="Proteomes" id="UP000446768">
    <property type="component" value="Unassembled WGS sequence"/>
</dbReference>
<dbReference type="CDD" id="cd00342">
    <property type="entry name" value="gram_neg_porins"/>
    <property type="match status" value="1"/>
</dbReference>
<evidence type="ECO:0000313" key="13">
    <source>
        <dbReference type="EMBL" id="MRV71618.1"/>
    </source>
</evidence>
<keyword evidence="7" id="KW-0406">Ion transport</keyword>
<evidence type="ECO:0000313" key="14">
    <source>
        <dbReference type="Proteomes" id="UP000446768"/>
    </source>
</evidence>
<dbReference type="InterPro" id="IPR002299">
    <property type="entry name" value="Porin_Neis"/>
</dbReference>
<comment type="subunit">
    <text evidence="2">Homotrimer.</text>
</comment>
<dbReference type="InterPro" id="IPR033900">
    <property type="entry name" value="Gram_neg_porin_domain"/>
</dbReference>